<sequence>MPNRNRVALSPFATTTVILPRRRHGGSTSTPEKKARGGRGRAGEAGPATPAQPHRIFASGSGDLRVAPLATGVGWSRRVISDLVVVRLHVSAATAS</sequence>
<dbReference type="Proteomes" id="UP000244336">
    <property type="component" value="Chromosome 2"/>
</dbReference>
<accession>A0A2T7EWI7</accession>
<dbReference type="EMBL" id="CM009750">
    <property type="protein sequence ID" value="PUZ72197.1"/>
    <property type="molecule type" value="Genomic_DNA"/>
</dbReference>
<organism evidence="2 3">
    <name type="scientific">Panicum hallii var. hallii</name>
    <dbReference type="NCBI Taxonomy" id="1504633"/>
    <lineage>
        <taxon>Eukaryota</taxon>
        <taxon>Viridiplantae</taxon>
        <taxon>Streptophyta</taxon>
        <taxon>Embryophyta</taxon>
        <taxon>Tracheophyta</taxon>
        <taxon>Spermatophyta</taxon>
        <taxon>Magnoliopsida</taxon>
        <taxon>Liliopsida</taxon>
        <taxon>Poales</taxon>
        <taxon>Poaceae</taxon>
        <taxon>PACMAD clade</taxon>
        <taxon>Panicoideae</taxon>
        <taxon>Panicodae</taxon>
        <taxon>Paniceae</taxon>
        <taxon>Panicinae</taxon>
        <taxon>Panicum</taxon>
        <taxon>Panicum sect. Panicum</taxon>
    </lineage>
</organism>
<protein>
    <submittedName>
        <fullName evidence="2">Uncharacterized protein</fullName>
    </submittedName>
</protein>
<evidence type="ECO:0000256" key="1">
    <source>
        <dbReference type="SAM" id="MobiDB-lite"/>
    </source>
</evidence>
<feature type="region of interest" description="Disordered" evidence="1">
    <location>
        <begin position="19"/>
        <end position="60"/>
    </location>
</feature>
<dbReference type="Gramene" id="PUZ72197">
    <property type="protein sequence ID" value="PUZ72197"/>
    <property type="gene ID" value="GQ55_2G374200"/>
</dbReference>
<keyword evidence="3" id="KW-1185">Reference proteome</keyword>
<evidence type="ECO:0000313" key="2">
    <source>
        <dbReference type="EMBL" id="PUZ72197.1"/>
    </source>
</evidence>
<proteinExistence type="predicted"/>
<gene>
    <name evidence="2" type="ORF">GQ55_2G374200</name>
</gene>
<reference evidence="2 3" key="1">
    <citation type="submission" date="2018-04" db="EMBL/GenBank/DDBJ databases">
        <title>WGS assembly of Panicum hallii var. hallii HAL2.</title>
        <authorList>
            <person name="Lovell J."/>
            <person name="Jenkins J."/>
            <person name="Lowry D."/>
            <person name="Mamidi S."/>
            <person name="Sreedasyam A."/>
            <person name="Weng X."/>
            <person name="Barry K."/>
            <person name="Bonette J."/>
            <person name="Campitelli B."/>
            <person name="Daum C."/>
            <person name="Gordon S."/>
            <person name="Gould B."/>
            <person name="Lipzen A."/>
            <person name="MacQueen A."/>
            <person name="Palacio-Mejia J."/>
            <person name="Plott C."/>
            <person name="Shakirov E."/>
            <person name="Shu S."/>
            <person name="Yoshinaga Y."/>
            <person name="Zane M."/>
            <person name="Rokhsar D."/>
            <person name="Grimwood J."/>
            <person name="Schmutz J."/>
            <person name="Juenger T."/>
        </authorList>
    </citation>
    <scope>NUCLEOTIDE SEQUENCE [LARGE SCALE GENOMIC DNA]</scope>
    <source>
        <strain evidence="3">cv. HAL2</strain>
    </source>
</reference>
<name>A0A2T7EWI7_9POAL</name>
<evidence type="ECO:0000313" key="3">
    <source>
        <dbReference type="Proteomes" id="UP000244336"/>
    </source>
</evidence>
<dbReference type="AlphaFoldDB" id="A0A2T7EWI7"/>